<name>A0A2H0TBI3_9BACT</name>
<dbReference type="EMBL" id="PFCQ01000007">
    <property type="protein sequence ID" value="PIR68363.1"/>
    <property type="molecule type" value="Genomic_DNA"/>
</dbReference>
<dbReference type="InterPro" id="IPR014721">
    <property type="entry name" value="Ribsml_uS5_D2-typ_fold_subgr"/>
</dbReference>
<reference evidence="7" key="1">
    <citation type="submission" date="2017-09" db="EMBL/GenBank/DDBJ databases">
        <title>Depth-based differentiation of microbial function through sediment-hosted aquifers and enrichment of novel symbionts in the deep terrestrial subsurface.</title>
        <authorList>
            <person name="Probst A.J."/>
            <person name="Ladd B."/>
            <person name="Jarett J.K."/>
            <person name="Geller-Mcgrath D.E."/>
            <person name="Sieber C.M.K."/>
            <person name="Emerson J.B."/>
            <person name="Anantharaman K."/>
            <person name="Thomas B.C."/>
            <person name="Malmstrom R."/>
            <person name="Stieglmeier M."/>
            <person name="Klingl A."/>
            <person name="Woyke T."/>
            <person name="Ryan C.M."/>
            <person name="Banfield J.F."/>
        </authorList>
    </citation>
    <scope>NUCLEOTIDE SEQUENCE [LARGE SCALE GENOMIC DNA]</scope>
</reference>
<keyword evidence="5" id="KW-0694">RNA-binding</keyword>
<evidence type="ECO:0000256" key="2">
    <source>
        <dbReference type="ARBA" id="ARBA00022722"/>
    </source>
</evidence>
<keyword evidence="4" id="KW-0378">Hydrolase</keyword>
<dbReference type="InterPro" id="IPR020568">
    <property type="entry name" value="Ribosomal_Su5_D2-typ_SF"/>
</dbReference>
<dbReference type="GO" id="GO:0004526">
    <property type="term" value="F:ribonuclease P activity"/>
    <property type="evidence" value="ECO:0007669"/>
    <property type="project" value="InterPro"/>
</dbReference>
<dbReference type="InterPro" id="IPR000100">
    <property type="entry name" value="RNase_P"/>
</dbReference>
<accession>A0A2H0TBI3</accession>
<dbReference type="Proteomes" id="UP000230094">
    <property type="component" value="Unassembled WGS sequence"/>
</dbReference>
<evidence type="ECO:0000313" key="6">
    <source>
        <dbReference type="EMBL" id="PIR68363.1"/>
    </source>
</evidence>
<keyword evidence="1" id="KW-0819">tRNA processing</keyword>
<organism evidence="6 7">
    <name type="scientific">Candidatus Nomurabacteria bacterium CG10_big_fil_rev_8_21_14_0_10_35_16</name>
    <dbReference type="NCBI Taxonomy" id="1974731"/>
    <lineage>
        <taxon>Bacteria</taxon>
        <taxon>Candidatus Nomuraibacteriota</taxon>
    </lineage>
</organism>
<evidence type="ECO:0000313" key="7">
    <source>
        <dbReference type="Proteomes" id="UP000230094"/>
    </source>
</evidence>
<evidence type="ECO:0000256" key="1">
    <source>
        <dbReference type="ARBA" id="ARBA00022694"/>
    </source>
</evidence>
<dbReference type="Pfam" id="PF00825">
    <property type="entry name" value="Ribonuclease_P"/>
    <property type="match status" value="1"/>
</dbReference>
<evidence type="ECO:0000256" key="4">
    <source>
        <dbReference type="ARBA" id="ARBA00022801"/>
    </source>
</evidence>
<gene>
    <name evidence="6" type="ORF">COU49_01445</name>
</gene>
<evidence type="ECO:0000256" key="5">
    <source>
        <dbReference type="ARBA" id="ARBA00022884"/>
    </source>
</evidence>
<evidence type="ECO:0000256" key="3">
    <source>
        <dbReference type="ARBA" id="ARBA00022759"/>
    </source>
</evidence>
<comment type="caution">
    <text evidence="6">The sequence shown here is derived from an EMBL/GenBank/DDBJ whole genome shotgun (WGS) entry which is preliminary data.</text>
</comment>
<keyword evidence="2" id="KW-0540">Nuclease</keyword>
<dbReference type="AlphaFoldDB" id="A0A2H0TBI3"/>
<keyword evidence="3" id="KW-0255">Endonuclease</keyword>
<sequence>MLTKENRADRKTIAKIFQDGAFINSPNLTLKFIFDPKLKTPTISFITPKTVSKSAVKRNALRRRGYGVLRGYLNDLPNNLAGVFIFGKNSLSHFAGRKNTKYNPVLNLENEIKNILSKIN</sequence>
<dbReference type="GO" id="GO:0000049">
    <property type="term" value="F:tRNA binding"/>
    <property type="evidence" value="ECO:0007669"/>
    <property type="project" value="InterPro"/>
</dbReference>
<proteinExistence type="predicted"/>
<dbReference type="Gene3D" id="3.30.230.10">
    <property type="match status" value="1"/>
</dbReference>
<dbReference type="GO" id="GO:0008033">
    <property type="term" value="P:tRNA processing"/>
    <property type="evidence" value="ECO:0007669"/>
    <property type="project" value="UniProtKB-KW"/>
</dbReference>
<dbReference type="SUPFAM" id="SSF54211">
    <property type="entry name" value="Ribosomal protein S5 domain 2-like"/>
    <property type="match status" value="1"/>
</dbReference>
<protein>
    <submittedName>
        <fullName evidence="6">Uncharacterized protein</fullName>
    </submittedName>
</protein>